<protein>
    <submittedName>
        <fullName evidence="1">Uncharacterized protein</fullName>
    </submittedName>
</protein>
<accession>A0ACB6S5K7</accession>
<proteinExistence type="predicted"/>
<evidence type="ECO:0000313" key="1">
    <source>
        <dbReference type="EMBL" id="KAF2628797.1"/>
    </source>
</evidence>
<organism evidence="1 2">
    <name type="scientific">Macroventuria anomochaeta</name>
    <dbReference type="NCBI Taxonomy" id="301207"/>
    <lineage>
        <taxon>Eukaryota</taxon>
        <taxon>Fungi</taxon>
        <taxon>Dikarya</taxon>
        <taxon>Ascomycota</taxon>
        <taxon>Pezizomycotina</taxon>
        <taxon>Dothideomycetes</taxon>
        <taxon>Pleosporomycetidae</taxon>
        <taxon>Pleosporales</taxon>
        <taxon>Pleosporineae</taxon>
        <taxon>Didymellaceae</taxon>
        <taxon>Macroventuria</taxon>
    </lineage>
</organism>
<keyword evidence="2" id="KW-1185">Reference proteome</keyword>
<name>A0ACB6S5K7_9PLEO</name>
<dbReference type="Proteomes" id="UP000799754">
    <property type="component" value="Unassembled WGS sequence"/>
</dbReference>
<gene>
    <name evidence="1" type="ORF">BU25DRAFT_390707</name>
</gene>
<comment type="caution">
    <text evidence="1">The sequence shown here is derived from an EMBL/GenBank/DDBJ whole genome shotgun (WGS) entry which is preliminary data.</text>
</comment>
<dbReference type="EMBL" id="MU006712">
    <property type="protein sequence ID" value="KAF2628797.1"/>
    <property type="molecule type" value="Genomic_DNA"/>
</dbReference>
<evidence type="ECO:0000313" key="2">
    <source>
        <dbReference type="Proteomes" id="UP000799754"/>
    </source>
</evidence>
<sequence length="362" mass="41727">MNKSIPLNSIDNNARPYGIFMTYLLTCLGVAVFIITKLFEKTERLYTSAPSRLPQKRHVVIFATLATCSLFSTWGFMFQYFQWSYNNWLTVRSQHDLDPTVKHWGLWLKETSLFREAWESVIVGHNRYWWSHQIFYWACALGLHLEWKGVRRGITYTWAFMLLGQIVAISFATNLYFLTLLLSPPQQQPITPNPKEFTNPKESRSEAPELAPVSKPRKWLGPWLIDGLSVTNTYAAANCLSRENYWNGSPGFMPLLLVPHVVLLILPMARAILPAKFFPIGDPKTVNKIYKFLWTSNFTFVGQLVWTTYKAYLAGNLGGIRDALLEHPAVGSVGFDVIFCWISWICWWQIQSDKSSYVMSDL</sequence>
<reference evidence="1" key="1">
    <citation type="journal article" date="2020" name="Stud. Mycol.">
        <title>101 Dothideomycetes genomes: a test case for predicting lifestyles and emergence of pathogens.</title>
        <authorList>
            <person name="Haridas S."/>
            <person name="Albert R."/>
            <person name="Binder M."/>
            <person name="Bloem J."/>
            <person name="Labutti K."/>
            <person name="Salamov A."/>
            <person name="Andreopoulos B."/>
            <person name="Baker S."/>
            <person name="Barry K."/>
            <person name="Bills G."/>
            <person name="Bluhm B."/>
            <person name="Cannon C."/>
            <person name="Castanera R."/>
            <person name="Culley D."/>
            <person name="Daum C."/>
            <person name="Ezra D."/>
            <person name="Gonzalez J."/>
            <person name="Henrissat B."/>
            <person name="Kuo A."/>
            <person name="Liang C."/>
            <person name="Lipzen A."/>
            <person name="Lutzoni F."/>
            <person name="Magnuson J."/>
            <person name="Mondo S."/>
            <person name="Nolan M."/>
            <person name="Ohm R."/>
            <person name="Pangilinan J."/>
            <person name="Park H.-J."/>
            <person name="Ramirez L."/>
            <person name="Alfaro M."/>
            <person name="Sun H."/>
            <person name="Tritt A."/>
            <person name="Yoshinaga Y."/>
            <person name="Zwiers L.-H."/>
            <person name="Turgeon B."/>
            <person name="Goodwin S."/>
            <person name="Spatafora J."/>
            <person name="Crous P."/>
            <person name="Grigoriev I."/>
        </authorList>
    </citation>
    <scope>NUCLEOTIDE SEQUENCE</scope>
    <source>
        <strain evidence="1">CBS 525.71</strain>
    </source>
</reference>